<evidence type="ECO:0000313" key="3">
    <source>
        <dbReference type="Proteomes" id="UP000239480"/>
    </source>
</evidence>
<keyword evidence="1" id="KW-1133">Transmembrane helix</keyword>
<feature type="transmembrane region" description="Helical" evidence="1">
    <location>
        <begin position="89"/>
        <end position="107"/>
    </location>
</feature>
<evidence type="ECO:0000313" key="2">
    <source>
        <dbReference type="EMBL" id="PRY23702.1"/>
    </source>
</evidence>
<reference evidence="2 3" key="1">
    <citation type="submission" date="2018-03" db="EMBL/GenBank/DDBJ databases">
        <title>Genomic Encyclopedia of Archaeal and Bacterial Type Strains, Phase II (KMG-II): from individual species to whole genera.</title>
        <authorList>
            <person name="Goeker M."/>
        </authorList>
    </citation>
    <scope>NUCLEOTIDE SEQUENCE [LARGE SCALE GENOMIC DNA]</scope>
    <source>
        <strain evidence="2 3">DSM 29328</strain>
    </source>
</reference>
<feature type="transmembrane region" description="Helical" evidence="1">
    <location>
        <begin position="55"/>
        <end position="77"/>
    </location>
</feature>
<proteinExistence type="predicted"/>
<sequence length="309" mass="33137">MRYWALGLAGGLFYAAPIGAGLTGASYFAIVPFTGLFFLWLLVMRHTPFEGGAAAILPTLMLHGALASMCLGAGHMLRAVLGVEAKAPLLAWLVMGLGGIALGRIIWRPRKEAEVEALLEKALRSLDTFAGEAEQILDEEPDLPLRHPTGAEAAALAVAYGALDALPADGAREDTLHDIVTPLEQEVRSHVLLEALANRAERTGTRRDRHAALLLAADGSLAWRELGEGRMATVFEQIVDSADTVTLAHFLRHANALLEGFPTTARDLPGPARLREIAGQIVSPHPELATGLTQLAHRLEDLQPEMPDD</sequence>
<dbReference type="EMBL" id="PVTD01000004">
    <property type="protein sequence ID" value="PRY23702.1"/>
    <property type="molecule type" value="Genomic_DNA"/>
</dbReference>
<accession>A0A2T0RRD7</accession>
<dbReference type="RefSeq" id="WP_106205090.1">
    <property type="nucleotide sequence ID" value="NZ_PVTD01000004.1"/>
</dbReference>
<keyword evidence="3" id="KW-1185">Reference proteome</keyword>
<gene>
    <name evidence="2" type="ORF">CLV78_104194</name>
</gene>
<keyword evidence="1" id="KW-0812">Transmembrane</keyword>
<organism evidence="2 3">
    <name type="scientific">Aliiruegeria haliotis</name>
    <dbReference type="NCBI Taxonomy" id="1280846"/>
    <lineage>
        <taxon>Bacteria</taxon>
        <taxon>Pseudomonadati</taxon>
        <taxon>Pseudomonadota</taxon>
        <taxon>Alphaproteobacteria</taxon>
        <taxon>Rhodobacterales</taxon>
        <taxon>Roseobacteraceae</taxon>
        <taxon>Aliiruegeria</taxon>
    </lineage>
</organism>
<evidence type="ECO:0000256" key="1">
    <source>
        <dbReference type="SAM" id="Phobius"/>
    </source>
</evidence>
<name>A0A2T0RRD7_9RHOB</name>
<keyword evidence="1" id="KW-0472">Membrane</keyword>
<dbReference type="AlphaFoldDB" id="A0A2T0RRD7"/>
<comment type="caution">
    <text evidence="2">The sequence shown here is derived from an EMBL/GenBank/DDBJ whole genome shotgun (WGS) entry which is preliminary data.</text>
</comment>
<feature type="transmembrane region" description="Helical" evidence="1">
    <location>
        <begin position="25"/>
        <end position="43"/>
    </location>
</feature>
<protein>
    <submittedName>
        <fullName evidence="2">Uncharacterized protein</fullName>
    </submittedName>
</protein>
<dbReference type="OrthoDB" id="7821512at2"/>
<dbReference type="Proteomes" id="UP000239480">
    <property type="component" value="Unassembled WGS sequence"/>
</dbReference>